<dbReference type="EMBL" id="PEQY01000001">
    <property type="protein sequence ID" value="PIM79136.1"/>
    <property type="molecule type" value="Genomic_DNA"/>
</dbReference>
<accession>A0A2G9EDY5</accession>
<dbReference type="GeneID" id="93327060"/>
<evidence type="ECO:0000313" key="2">
    <source>
        <dbReference type="Proteomes" id="UP000229011"/>
    </source>
</evidence>
<dbReference type="RefSeq" id="WP_099957905.1">
    <property type="nucleotide sequence ID" value="NZ_PEQY01000001.1"/>
</dbReference>
<organism evidence="1 2">
    <name type="scientific">Fusobacterium pseudoperiodonticum</name>
    <dbReference type="NCBI Taxonomy" id="2663009"/>
    <lineage>
        <taxon>Bacteria</taxon>
        <taxon>Fusobacteriati</taxon>
        <taxon>Fusobacteriota</taxon>
        <taxon>Fusobacteriia</taxon>
        <taxon>Fusobacteriales</taxon>
        <taxon>Fusobacteriaceae</taxon>
        <taxon>Fusobacterium</taxon>
    </lineage>
</organism>
<sequence length="127" mass="15124">MKEVFILKKIGSVEYLVINKKDVEMFCNIQRGVYETKYFRENCLTEEEIREYFIKEKGVKFTSDKLHKPSTYEYNCSESEKIIGDLYIVKFDKSLDSTDTKVTQDFFRNAKAVILDMKREKEIQFGK</sequence>
<evidence type="ECO:0000313" key="1">
    <source>
        <dbReference type="EMBL" id="PIM79136.1"/>
    </source>
</evidence>
<reference evidence="1 2" key="1">
    <citation type="submission" date="2017-11" db="EMBL/GenBank/DDBJ databases">
        <title>Genome sequencing of Fusobacterium periodonticum KCOM 1259.</title>
        <authorList>
            <person name="Kook J.-K."/>
            <person name="Park S.-N."/>
            <person name="Lim Y.K."/>
        </authorList>
    </citation>
    <scope>NUCLEOTIDE SEQUENCE [LARGE SCALE GENOMIC DNA]</scope>
    <source>
        <strain evidence="1 2">KCOM 1259</strain>
    </source>
</reference>
<name>A0A2G9EDY5_9FUSO</name>
<comment type="caution">
    <text evidence="1">The sequence shown here is derived from an EMBL/GenBank/DDBJ whole genome shotgun (WGS) entry which is preliminary data.</text>
</comment>
<protein>
    <submittedName>
        <fullName evidence="1">Uncharacterized protein</fullName>
    </submittedName>
</protein>
<dbReference type="AlphaFoldDB" id="A0A2G9EDY5"/>
<gene>
    <name evidence="1" type="ORF">CTM71_01060</name>
</gene>
<dbReference type="Proteomes" id="UP000229011">
    <property type="component" value="Unassembled WGS sequence"/>
</dbReference>
<proteinExistence type="predicted"/>